<evidence type="ECO:0000259" key="3">
    <source>
        <dbReference type="SMART" id="SM00829"/>
    </source>
</evidence>
<dbReference type="FunFam" id="3.40.50.720:FF:000121">
    <property type="entry name" value="Prostaglandin reductase 2"/>
    <property type="match status" value="1"/>
</dbReference>
<dbReference type="InterPro" id="IPR036291">
    <property type="entry name" value="NAD(P)-bd_dom_sf"/>
</dbReference>
<dbReference type="AlphaFoldDB" id="I7LB86"/>
<dbReference type="GO" id="GO:0016628">
    <property type="term" value="F:oxidoreductase activity, acting on the CH-CH group of donors, NAD or NADP as acceptor"/>
    <property type="evidence" value="ECO:0007669"/>
    <property type="project" value="InterPro"/>
</dbReference>
<dbReference type="Gene3D" id="3.40.50.720">
    <property type="entry name" value="NAD(P)-binding Rossmann-like Domain"/>
    <property type="match status" value="1"/>
</dbReference>
<dbReference type="InterPro" id="IPR041694">
    <property type="entry name" value="ADH_N_2"/>
</dbReference>
<gene>
    <name evidence="4" type="ORF">BN46_0132</name>
    <name evidence="5" type="ORF">HMPREF9719_00422</name>
</gene>
<dbReference type="EMBL" id="CAJZ01000021">
    <property type="protein sequence ID" value="CCI82884.1"/>
    <property type="molecule type" value="Genomic_DNA"/>
</dbReference>
<evidence type="ECO:0000256" key="2">
    <source>
        <dbReference type="SAM" id="MobiDB-lite"/>
    </source>
</evidence>
<keyword evidence="6" id="KW-1185">Reference proteome</keyword>
<evidence type="ECO:0000313" key="5">
    <source>
        <dbReference type="EMBL" id="EJZ82654.1"/>
    </source>
</evidence>
<dbReference type="PANTHER" id="PTHR43205">
    <property type="entry name" value="PROSTAGLANDIN REDUCTASE"/>
    <property type="match status" value="1"/>
</dbReference>
<keyword evidence="1" id="KW-0560">Oxidoreductase</keyword>
<name>I7LB86_9CORY</name>
<dbReference type="eggNOG" id="COG2130">
    <property type="taxonomic scope" value="Bacteria"/>
</dbReference>
<dbReference type="CDD" id="cd05288">
    <property type="entry name" value="PGDH"/>
    <property type="match status" value="1"/>
</dbReference>
<evidence type="ECO:0000313" key="6">
    <source>
        <dbReference type="Proteomes" id="UP000006078"/>
    </source>
</evidence>
<sequence>MSAATSTEIRLVSRPEGWPSSENVEQAEVELPELDDGEVRVKNTFISVDPYMRGRMSDAPSYIPPFELGKVMAGGAVGRVVESRSSDFSEGDLVQSQYGWRTVAQGPAGDFTKLPDNDDIPESAYLGILGMTSLTAMTGLVKIAEIQEGDVVFISGAAGAVGSAAGQFAKLLGAKRVIGSAGSDEKVRRAEEKYGYDKVLNYKKAPIREQLLEAVPEGIDVYYDNVGSDHLEAAIEVFNDFGRAALCGVIATLNSAKKNPGPDNMGELVKKSLRLQGFTVGRYPDYQPIAREQITEWFTDGKLNYDETVVDGIENALDAFINMMRGENTGKMVVRIR</sequence>
<dbReference type="HOGENOM" id="CLU_026673_29_2_11"/>
<comment type="caution">
    <text evidence="4">The sequence shown here is derived from an EMBL/GenBank/DDBJ whole genome shotgun (WGS) entry which is preliminary data.</text>
</comment>
<dbReference type="InterPro" id="IPR011032">
    <property type="entry name" value="GroES-like_sf"/>
</dbReference>
<dbReference type="OrthoDB" id="9805663at2"/>
<dbReference type="SUPFAM" id="SSF51735">
    <property type="entry name" value="NAD(P)-binding Rossmann-fold domains"/>
    <property type="match status" value="1"/>
</dbReference>
<dbReference type="SMART" id="SM00829">
    <property type="entry name" value="PKS_ER"/>
    <property type="match status" value="1"/>
</dbReference>
<evidence type="ECO:0000313" key="4">
    <source>
        <dbReference type="EMBL" id="CCI82884.1"/>
    </source>
</evidence>
<dbReference type="EMBL" id="AHAE01000023">
    <property type="protein sequence ID" value="EJZ82654.1"/>
    <property type="molecule type" value="Genomic_DNA"/>
</dbReference>
<reference evidence="4 7" key="1">
    <citation type="journal article" date="2012" name="J. Bacteriol.">
        <title>Draft Genome Sequence of Turicella otitidis ATCC 51513, Isolated from Middle Ear Fluid from a Child with Otitis Media.</title>
        <authorList>
            <person name="Brinkrolf K."/>
            <person name="Schneider J."/>
            <person name="Knecht M."/>
            <person name="Ruckert C."/>
            <person name="Tauch A."/>
        </authorList>
    </citation>
    <scope>NUCLEOTIDE SEQUENCE [LARGE SCALE GENOMIC DNA]</scope>
    <source>
        <strain evidence="4 7">ATCC 51513</strain>
    </source>
</reference>
<feature type="region of interest" description="Disordered" evidence="2">
    <location>
        <begin position="1"/>
        <end position="23"/>
    </location>
</feature>
<dbReference type="InterPro" id="IPR045010">
    <property type="entry name" value="MDR_fam"/>
</dbReference>
<dbReference type="Proteomes" id="UP000011016">
    <property type="component" value="Unassembled WGS sequence"/>
</dbReference>
<dbReference type="PATRIC" id="fig|883169.3.peg.397"/>
<evidence type="ECO:0000313" key="7">
    <source>
        <dbReference type="Proteomes" id="UP000011016"/>
    </source>
</evidence>
<dbReference type="Proteomes" id="UP000006078">
    <property type="component" value="Unassembled WGS sequence"/>
</dbReference>
<dbReference type="Pfam" id="PF16884">
    <property type="entry name" value="ADH_N_2"/>
    <property type="match status" value="1"/>
</dbReference>
<feature type="domain" description="Enoyl reductase (ER)" evidence="3">
    <location>
        <begin position="17"/>
        <end position="334"/>
    </location>
</feature>
<protein>
    <submittedName>
        <fullName evidence="4">Putative NADP-dependent oxidoreductase</fullName>
    </submittedName>
</protein>
<dbReference type="SUPFAM" id="SSF50129">
    <property type="entry name" value="GroES-like"/>
    <property type="match status" value="2"/>
</dbReference>
<dbReference type="PANTHER" id="PTHR43205:SF7">
    <property type="entry name" value="PROSTAGLANDIN REDUCTASE 1"/>
    <property type="match status" value="1"/>
</dbReference>
<proteinExistence type="predicted"/>
<dbReference type="RefSeq" id="WP_004600312.1">
    <property type="nucleotide sequence ID" value="NZ_HF541865.1"/>
</dbReference>
<dbReference type="Gene3D" id="3.90.180.10">
    <property type="entry name" value="Medium-chain alcohol dehydrogenases, catalytic domain"/>
    <property type="match status" value="1"/>
</dbReference>
<dbReference type="InterPro" id="IPR013149">
    <property type="entry name" value="ADH-like_C"/>
</dbReference>
<dbReference type="InterPro" id="IPR020843">
    <property type="entry name" value="ER"/>
</dbReference>
<accession>I7LB86</accession>
<reference evidence="5 6" key="2">
    <citation type="submission" date="2012-08" db="EMBL/GenBank/DDBJ databases">
        <title>The Genome Sequence of Turicella otitidis ATCC 51513.</title>
        <authorList>
            <consortium name="The Broad Institute Genome Sequencing Platform"/>
            <person name="Earl A."/>
            <person name="Ward D."/>
            <person name="Feldgarden M."/>
            <person name="Gevers D."/>
            <person name="Huys G."/>
            <person name="Walker B."/>
            <person name="Young S.K."/>
            <person name="Zeng Q."/>
            <person name="Gargeya S."/>
            <person name="Fitzgerald M."/>
            <person name="Haas B."/>
            <person name="Abouelleil A."/>
            <person name="Alvarado L."/>
            <person name="Arachchi H.M."/>
            <person name="Berlin A.M."/>
            <person name="Chapman S.B."/>
            <person name="Goldberg J."/>
            <person name="Griggs A."/>
            <person name="Gujja S."/>
            <person name="Hansen M."/>
            <person name="Howarth C."/>
            <person name="Imamovic A."/>
            <person name="Larimer J."/>
            <person name="McCowen C."/>
            <person name="Montmayeur A."/>
            <person name="Murphy C."/>
            <person name="Neiman D."/>
            <person name="Pearson M."/>
            <person name="Priest M."/>
            <person name="Roberts A."/>
            <person name="Saif S."/>
            <person name="Shea T."/>
            <person name="Sisk P."/>
            <person name="Sykes S."/>
            <person name="Wortman J."/>
            <person name="Nusbaum C."/>
            <person name="Birren B."/>
        </authorList>
    </citation>
    <scope>NUCLEOTIDE SEQUENCE [LARGE SCALE GENOMIC DNA]</scope>
    <source>
        <strain evidence="5 6">ATCC 51513</strain>
    </source>
</reference>
<evidence type="ECO:0000256" key="1">
    <source>
        <dbReference type="ARBA" id="ARBA00023002"/>
    </source>
</evidence>
<organism evidence="4 7">
    <name type="scientific">Corynebacterium otitidis ATCC 51513</name>
    <dbReference type="NCBI Taxonomy" id="883169"/>
    <lineage>
        <taxon>Bacteria</taxon>
        <taxon>Bacillati</taxon>
        <taxon>Actinomycetota</taxon>
        <taxon>Actinomycetes</taxon>
        <taxon>Mycobacteriales</taxon>
        <taxon>Corynebacteriaceae</taxon>
        <taxon>Corynebacterium</taxon>
    </lineage>
</organism>
<dbReference type="Pfam" id="PF00107">
    <property type="entry name" value="ADH_zinc_N"/>
    <property type="match status" value="1"/>
</dbReference>